<feature type="compositionally biased region" description="Polar residues" evidence="2">
    <location>
        <begin position="327"/>
        <end position="343"/>
    </location>
</feature>
<feature type="domain" description="DUF632" evidence="3">
    <location>
        <begin position="401"/>
        <end position="721"/>
    </location>
</feature>
<dbReference type="PANTHER" id="PTHR21450">
    <property type="entry name" value="PROTEIN ALTERED PHOSPHATE STARVATION RESPONSE 1"/>
    <property type="match status" value="1"/>
</dbReference>
<dbReference type="InterPro" id="IPR006868">
    <property type="entry name" value="DUF630"/>
</dbReference>
<dbReference type="ExpressionAtlas" id="A5BVU0">
    <property type="expression patterns" value="baseline and differential"/>
</dbReference>
<feature type="compositionally biased region" description="Pro residues" evidence="2">
    <location>
        <begin position="226"/>
        <end position="235"/>
    </location>
</feature>
<keyword evidence="1" id="KW-0175">Coiled coil</keyword>
<dbReference type="AlphaFoldDB" id="A5BVU0"/>
<feature type="region of interest" description="Disordered" evidence="2">
    <location>
        <begin position="259"/>
        <end position="397"/>
    </location>
</feature>
<feature type="region of interest" description="Disordered" evidence="2">
    <location>
        <begin position="69"/>
        <end position="156"/>
    </location>
</feature>
<dbReference type="InterPro" id="IPR006867">
    <property type="entry name" value="DUF632"/>
</dbReference>
<reference evidence="5" key="1">
    <citation type="journal article" date="2007" name="PLoS ONE">
        <title>The first genome sequence of an elite grapevine cultivar (Pinot noir Vitis vinifera L.): coping with a highly heterozygous genome.</title>
        <authorList>
            <person name="Velasco R."/>
            <person name="Zharkikh A."/>
            <person name="Troggio M."/>
            <person name="Cartwright D.A."/>
            <person name="Cestaro A."/>
            <person name="Pruss D."/>
            <person name="Pindo M."/>
            <person name="FitzGerald L.M."/>
            <person name="Vezzulli S."/>
            <person name="Reid J."/>
            <person name="Malacarne G."/>
            <person name="Iliev D."/>
            <person name="Coppola G."/>
            <person name="Wardell B."/>
            <person name="Micheletti D."/>
            <person name="Macalma T."/>
            <person name="Facci M."/>
            <person name="Mitchell J.T."/>
            <person name="Perazzolli M."/>
            <person name="Eldredge G."/>
            <person name="Gatto P."/>
            <person name="Oyzerski R."/>
            <person name="Moretto M."/>
            <person name="Gutin N."/>
            <person name="Stefanini M."/>
            <person name="Chen Y."/>
            <person name="Segala C."/>
            <person name="Davenport C."/>
            <person name="Dematte L."/>
            <person name="Mraz A."/>
            <person name="Battilana J."/>
            <person name="Stormo K."/>
            <person name="Costa F."/>
            <person name="Tao Q."/>
            <person name="Si-Ammour A."/>
            <person name="Harkins T."/>
            <person name="Lackey A."/>
            <person name="Perbost C."/>
            <person name="Taillon B."/>
            <person name="Stella A."/>
            <person name="Solovyev V."/>
            <person name="Fawcett J.A."/>
            <person name="Sterck L."/>
            <person name="Vandepoele K."/>
            <person name="Grando S.M."/>
            <person name="Toppo S."/>
            <person name="Moser C."/>
            <person name="Lanchbury J."/>
            <person name="Bogden R."/>
            <person name="Skolnick M."/>
            <person name="Sgaramella V."/>
            <person name="Bhatnagar S.K."/>
            <person name="Fontana P."/>
            <person name="Gutin A."/>
            <person name="Van de Peer Y."/>
            <person name="Salamini F."/>
            <person name="Viola R."/>
        </authorList>
    </citation>
    <scope>NUCLEOTIDE SEQUENCE</scope>
</reference>
<evidence type="ECO:0000259" key="4">
    <source>
        <dbReference type="Pfam" id="PF04783"/>
    </source>
</evidence>
<gene>
    <name evidence="5" type="ORF">VITISV_026340</name>
</gene>
<feature type="coiled-coil region" evidence="1">
    <location>
        <begin position="741"/>
        <end position="768"/>
    </location>
</feature>
<name>A5BVU0_VITVI</name>
<accession>A5BVU0</accession>
<evidence type="ECO:0000256" key="2">
    <source>
        <dbReference type="SAM" id="MobiDB-lite"/>
    </source>
</evidence>
<feature type="compositionally biased region" description="Polar residues" evidence="2">
    <location>
        <begin position="385"/>
        <end position="395"/>
    </location>
</feature>
<feature type="domain" description="DUF630" evidence="4">
    <location>
        <begin position="1"/>
        <end position="59"/>
    </location>
</feature>
<evidence type="ECO:0000256" key="1">
    <source>
        <dbReference type="SAM" id="Coils"/>
    </source>
</evidence>
<protein>
    <recommendedName>
        <fullName evidence="6">Nitrate regulatory gene2 protein</fullName>
    </recommendedName>
</protein>
<dbReference type="EMBL" id="AM472998">
    <property type="protein sequence ID" value="CAN81539.1"/>
    <property type="molecule type" value="Genomic_DNA"/>
</dbReference>
<organism evidence="5">
    <name type="scientific">Vitis vinifera</name>
    <name type="common">Grape</name>
    <dbReference type="NCBI Taxonomy" id="29760"/>
    <lineage>
        <taxon>Eukaryota</taxon>
        <taxon>Viridiplantae</taxon>
        <taxon>Streptophyta</taxon>
        <taxon>Embryophyta</taxon>
        <taxon>Tracheophyta</taxon>
        <taxon>Spermatophyta</taxon>
        <taxon>Magnoliopsida</taxon>
        <taxon>eudicotyledons</taxon>
        <taxon>Gunneridae</taxon>
        <taxon>Pentapetalae</taxon>
        <taxon>rosids</taxon>
        <taxon>Vitales</taxon>
        <taxon>Vitaceae</taxon>
        <taxon>Viteae</taxon>
        <taxon>Vitis</taxon>
    </lineage>
</organism>
<evidence type="ECO:0008006" key="6">
    <source>
        <dbReference type="Google" id="ProtNLM"/>
    </source>
</evidence>
<evidence type="ECO:0000313" key="5">
    <source>
        <dbReference type="EMBL" id="CAN81539.1"/>
    </source>
</evidence>
<feature type="compositionally biased region" description="Low complexity" evidence="2">
    <location>
        <begin position="123"/>
        <end position="139"/>
    </location>
</feature>
<dbReference type="Pfam" id="PF04782">
    <property type="entry name" value="DUF632"/>
    <property type="match status" value="1"/>
</dbReference>
<feature type="compositionally biased region" description="Low complexity" evidence="2">
    <location>
        <begin position="89"/>
        <end position="111"/>
    </location>
</feature>
<feature type="compositionally biased region" description="Basic and acidic residues" evidence="2">
    <location>
        <begin position="140"/>
        <end position="152"/>
    </location>
</feature>
<dbReference type="Pfam" id="PF04783">
    <property type="entry name" value="DUF630"/>
    <property type="match status" value="1"/>
</dbReference>
<evidence type="ECO:0000259" key="3">
    <source>
        <dbReference type="Pfam" id="PF04782"/>
    </source>
</evidence>
<sequence>MGCGGSKVDDYPLVTLCRERKELIRAAAEHRYALASAHISYFRSLKDVGDALRRFVDEELVISATSPLDSPVLTLPSQEGKRKNRNKSGENSGNNKGSSSSTSIPHTVSPHTPEEDAGEGSHLHLSSGSESELGSSSGHIHIEDSPELERRYNSSPPMGWSPPGMNSYSYYMKSSPAPPNVVYEEVQRSPTENEQWGNSGYAYPGYPYANGGYYGDPHYNSQPSPRAAPPSPPSPKVSAWDFLNPFDSYDSVYPSYYSQSRYGSAAGSSPDSKEVREREGIPDLEDETEQEVTKAVHQKEKKLNDYVNSNSGEGTSRAVPVKRGEDNSWTVPSKKSENTQSAQGREGKEIKSSPDTIVSNSSEEGSTKKKSVSFEEASVHDIESSKQSSMTTLSAHGTRDLQEVVKEIRDEFETASGYGKEVSMLLEVGKLPYQPRGTVFKVILSRILYLIAPSTSSSHLPSSQSVQMAYSTLKMAKAYYGDSWKDIYTKPNKLSSTLDKLYAWEKKLYKEVKDEERLRIIYEKKCRRLRALDNGGAESSKIDAAQASIRKLLTKINVCIRAVDAISGRIHKLRDEELQPLLTELIHGLIRMWKSMLKCHQKQFQAILESKTRTLKARTGFRRDLILRATVELEMELLNWCTRFNNWVNIQKSYVESLNGWLLRCLLHVPEETDDGIVPFSPGRIGAPAIFVMCHDWYQSMERISEAAVADALQDFAMKLHQLWDRQDGEQVQRLKADYLSKDFQKRLKTLRMEMKRIDHEQDALSEKTAVSIVASESGISPLDDLRVDLDSMRKRIAEERTGHKGAIKLVPAAASASLQAGLIPIFEALENFTSEALKAHEQNDYWKLIRSWGMGEGYLENEEGGLLC</sequence>
<proteinExistence type="predicted"/>
<feature type="compositionally biased region" description="Basic and acidic residues" evidence="2">
    <location>
        <begin position="271"/>
        <end position="281"/>
    </location>
</feature>
<feature type="compositionally biased region" description="Polar residues" evidence="2">
    <location>
        <begin position="353"/>
        <end position="364"/>
    </location>
</feature>
<dbReference type="PANTHER" id="PTHR21450:SF2">
    <property type="entry name" value="FAMILY PROTEIN, PUTATIVE (DUF630 AND DUF632)-RELATED"/>
    <property type="match status" value="1"/>
</dbReference>
<feature type="compositionally biased region" description="Basic and acidic residues" evidence="2">
    <location>
        <begin position="291"/>
        <end position="304"/>
    </location>
</feature>
<feature type="region of interest" description="Disordered" evidence="2">
    <location>
        <begin position="212"/>
        <end position="241"/>
    </location>
</feature>